<accession>A0ABQ1PSD4</accession>
<dbReference type="Proteomes" id="UP000642571">
    <property type="component" value="Unassembled WGS sequence"/>
</dbReference>
<dbReference type="EMBL" id="BMIN01000002">
    <property type="protein sequence ID" value="GGD02415.1"/>
    <property type="molecule type" value="Genomic_DNA"/>
</dbReference>
<dbReference type="Gene3D" id="2.40.128.690">
    <property type="entry name" value="YycH protein, domain 3-like"/>
    <property type="match status" value="1"/>
</dbReference>
<evidence type="ECO:0000313" key="4">
    <source>
        <dbReference type="Proteomes" id="UP000642571"/>
    </source>
</evidence>
<feature type="domain" description="Regulatory protein YycH-like" evidence="2">
    <location>
        <begin position="39"/>
        <end position="253"/>
    </location>
</feature>
<organism evidence="3 4">
    <name type="scientific">Pontibacillus salipaludis</name>
    <dbReference type="NCBI Taxonomy" id="1697394"/>
    <lineage>
        <taxon>Bacteria</taxon>
        <taxon>Bacillati</taxon>
        <taxon>Bacillota</taxon>
        <taxon>Bacilli</taxon>
        <taxon>Bacillales</taxon>
        <taxon>Bacillaceae</taxon>
        <taxon>Pontibacillus</taxon>
    </lineage>
</organism>
<keyword evidence="1" id="KW-0472">Membrane</keyword>
<dbReference type="Pfam" id="PF09648">
    <property type="entry name" value="YycI"/>
    <property type="match status" value="1"/>
</dbReference>
<feature type="transmembrane region" description="Helical" evidence="1">
    <location>
        <begin position="9"/>
        <end position="26"/>
    </location>
</feature>
<name>A0ABQ1PSD4_9BACI</name>
<sequence>MQWGQIKTLFILCFLVLDFFLVYQFINKTEQSQLGVLPDTSIEEQLEAEDIQLQNVPENPPKKTYISAKRYDFKEEDLETLEENDNQNPEVYGNILISEFKEPVDIDLEADESKISSIVKDEILFRDEYQYWGYNERWNVLIFFQLREGDPIYYNQNGVVLAFLNEEKDGISRFTQTHLDEIKNTGEEQDLIKPIQAISTLFDKNKLYSDDTVTKFDIGYYTLVQVPLQNGVQVFSPTWNIHVNEESNYFVNGLEGQYISKDEDEFVNEFIQEMKDSVEKQQIELEQPIRGGES</sequence>
<dbReference type="RefSeq" id="WP_188651007.1">
    <property type="nucleotide sequence ID" value="NZ_BMIN01000002.1"/>
</dbReference>
<gene>
    <name evidence="3" type="ORF">GCM10011389_07350</name>
</gene>
<dbReference type="InterPro" id="IPR018604">
    <property type="entry name" value="YycI-like"/>
</dbReference>
<reference evidence="4" key="1">
    <citation type="journal article" date="2019" name="Int. J. Syst. Evol. Microbiol.">
        <title>The Global Catalogue of Microorganisms (GCM) 10K type strain sequencing project: providing services to taxonomists for standard genome sequencing and annotation.</title>
        <authorList>
            <consortium name="The Broad Institute Genomics Platform"/>
            <consortium name="The Broad Institute Genome Sequencing Center for Infectious Disease"/>
            <person name="Wu L."/>
            <person name="Ma J."/>
        </authorList>
    </citation>
    <scope>NUCLEOTIDE SEQUENCE [LARGE SCALE GENOMIC DNA]</scope>
    <source>
        <strain evidence="4">CGMCC 1.15353</strain>
    </source>
</reference>
<keyword evidence="1" id="KW-1133">Transmembrane helix</keyword>
<evidence type="ECO:0000256" key="1">
    <source>
        <dbReference type="SAM" id="Phobius"/>
    </source>
</evidence>
<proteinExistence type="predicted"/>
<evidence type="ECO:0000313" key="3">
    <source>
        <dbReference type="EMBL" id="GGD02415.1"/>
    </source>
</evidence>
<keyword evidence="4" id="KW-1185">Reference proteome</keyword>
<keyword evidence="1" id="KW-0812">Transmembrane</keyword>
<evidence type="ECO:0000259" key="2">
    <source>
        <dbReference type="Pfam" id="PF09648"/>
    </source>
</evidence>
<protein>
    <recommendedName>
        <fullName evidence="2">Regulatory protein YycH-like domain-containing protein</fullName>
    </recommendedName>
</protein>
<comment type="caution">
    <text evidence="3">The sequence shown here is derived from an EMBL/GenBank/DDBJ whole genome shotgun (WGS) entry which is preliminary data.</text>
</comment>